<dbReference type="Pfam" id="PF00058">
    <property type="entry name" value="Ldl_recept_b"/>
    <property type="match status" value="2"/>
</dbReference>
<dbReference type="PANTHER" id="PTHR46513">
    <property type="entry name" value="VITELLOGENIN RECEPTOR-LIKE PROTEIN-RELATED-RELATED"/>
    <property type="match status" value="1"/>
</dbReference>
<evidence type="ECO:0000256" key="1">
    <source>
        <dbReference type="ARBA" id="ARBA00022536"/>
    </source>
</evidence>
<dbReference type="GeneID" id="112463673"/>
<dbReference type="RefSeq" id="XP_024885945.1">
    <property type="nucleotide sequence ID" value="XM_025030177.1"/>
</dbReference>
<evidence type="ECO:0000259" key="7">
    <source>
        <dbReference type="SMART" id="SM00181"/>
    </source>
</evidence>
<accession>A0A6J1QZA5</accession>
<protein>
    <submittedName>
        <fullName evidence="9">Low-density lipoprotein receptor-related protein 2-like</fullName>
    </submittedName>
</protein>
<dbReference type="Gene3D" id="2.120.10.30">
    <property type="entry name" value="TolB, C-terminal domain"/>
    <property type="match status" value="2"/>
</dbReference>
<gene>
    <name evidence="9" type="primary">LOC112463673</name>
</gene>
<keyword evidence="2" id="KW-0732">Signal</keyword>
<evidence type="ECO:0000256" key="3">
    <source>
        <dbReference type="ARBA" id="ARBA00022737"/>
    </source>
</evidence>
<evidence type="ECO:0000256" key="5">
    <source>
        <dbReference type="ARBA" id="ARBA00023180"/>
    </source>
</evidence>
<name>A0A6J1QZA5_9HYME</name>
<evidence type="ECO:0000256" key="2">
    <source>
        <dbReference type="ARBA" id="ARBA00022729"/>
    </source>
</evidence>
<dbReference type="InterPro" id="IPR011042">
    <property type="entry name" value="6-blade_b-propeller_TolB-like"/>
</dbReference>
<feature type="domain" description="EGF-like" evidence="7">
    <location>
        <begin position="218"/>
        <end position="255"/>
    </location>
</feature>
<evidence type="ECO:0000256" key="6">
    <source>
        <dbReference type="PROSITE-ProRule" id="PRU00461"/>
    </source>
</evidence>
<keyword evidence="1" id="KW-0245">EGF-like domain</keyword>
<dbReference type="FunFam" id="2.120.10.30:FF:000241">
    <property type="entry name" value="Low-density lipoprotein receptor-related protein 6"/>
    <property type="match status" value="1"/>
</dbReference>
<keyword evidence="8" id="KW-1185">Reference proteome</keyword>
<evidence type="ECO:0000256" key="4">
    <source>
        <dbReference type="ARBA" id="ARBA00023157"/>
    </source>
</evidence>
<dbReference type="InterPro" id="IPR000033">
    <property type="entry name" value="LDLR_classB_rpt"/>
</dbReference>
<dbReference type="Proteomes" id="UP000504618">
    <property type="component" value="Unplaced"/>
</dbReference>
<dbReference type="SMART" id="SM00181">
    <property type="entry name" value="EGF"/>
    <property type="match status" value="1"/>
</dbReference>
<dbReference type="InterPro" id="IPR050778">
    <property type="entry name" value="Cueball_EGF_LRP_Nidogen"/>
</dbReference>
<dbReference type="PANTHER" id="PTHR46513:SF13">
    <property type="entry name" value="EGF-LIKE DOMAIN-CONTAINING PROTEIN"/>
    <property type="match status" value="1"/>
</dbReference>
<dbReference type="InterPro" id="IPR000742">
    <property type="entry name" value="EGF"/>
</dbReference>
<feature type="repeat" description="LDL-receptor class B" evidence="6">
    <location>
        <begin position="81"/>
        <end position="124"/>
    </location>
</feature>
<keyword evidence="4" id="KW-1015">Disulfide bond</keyword>
<proteinExistence type="predicted"/>
<organism evidence="8 9">
    <name type="scientific">Temnothorax curvispinosus</name>
    <dbReference type="NCBI Taxonomy" id="300111"/>
    <lineage>
        <taxon>Eukaryota</taxon>
        <taxon>Metazoa</taxon>
        <taxon>Ecdysozoa</taxon>
        <taxon>Arthropoda</taxon>
        <taxon>Hexapoda</taxon>
        <taxon>Insecta</taxon>
        <taxon>Pterygota</taxon>
        <taxon>Neoptera</taxon>
        <taxon>Endopterygota</taxon>
        <taxon>Hymenoptera</taxon>
        <taxon>Apocrita</taxon>
        <taxon>Aculeata</taxon>
        <taxon>Formicoidea</taxon>
        <taxon>Formicidae</taxon>
        <taxon>Myrmicinae</taxon>
        <taxon>Temnothorax</taxon>
    </lineage>
</organism>
<dbReference type="SMART" id="SM00135">
    <property type="entry name" value="LY"/>
    <property type="match status" value="7"/>
</dbReference>
<sequence length="590" mass="67060">MKLKRISRLDRGSDHQDIMSTGLDLVEGLAYDWIGQNLYWLDSKLNTIEVAKETGAGRMILVKENITQPRGMCLDPNPGARWLFWTDWGENPRIERIGMDDTNRSTIISTKIYWPNGLALDIANRRIYFADSKLDFIDTCLYDGSKRLQVLASLHYLLHPHSLTLFEDTMYWTDRQLNRVLSAHKFKGSNQTVMSHLISRPLSIHVHHPVLQPITANPCANTSCEHLCLLSPINPKGYSCKCQVGFNLLPDGRCMEEETPYLIVLRSSQIVDVYLTPKETKTGYITPIVGVEGGRLIEYDRRDCIIYWLQEKDGDSKNGTIYGILYNGGNRTEFPNVSKPKAMCVDPIDRQIFWVDDGGFGIPRKIGRVNMDGTNPLVLVENIERSEAITIDIPSKTLYFSCQNPAFIKAMSTDGLNVRTILTAANNMALPKAIAVHESRLYYLDPLYDKIERVDLPNGDNPTTIIDNDSELRTLTIYKKRVTGSHPCLINNGECEQLCLPASGGTRVCAYEMKYKKVTETRCEPYKTIAVVTQLDVARGYSLKDSKEAMVPITKIGHHILHVDVHYAGNWIYWVEFNRGIWNGIFRIRF</sequence>
<evidence type="ECO:0000313" key="8">
    <source>
        <dbReference type="Proteomes" id="UP000504618"/>
    </source>
</evidence>
<dbReference type="PROSITE" id="PS51120">
    <property type="entry name" value="LDLRB"/>
    <property type="match status" value="2"/>
</dbReference>
<keyword evidence="5" id="KW-0325">Glycoprotein</keyword>
<dbReference type="SUPFAM" id="SSF63825">
    <property type="entry name" value="YWTD domain"/>
    <property type="match status" value="2"/>
</dbReference>
<evidence type="ECO:0000313" key="9">
    <source>
        <dbReference type="RefSeq" id="XP_024885945.1"/>
    </source>
</evidence>
<dbReference type="AlphaFoldDB" id="A0A6J1QZA5"/>
<dbReference type="OrthoDB" id="21182at2759"/>
<feature type="repeat" description="LDL-receptor class B" evidence="6">
    <location>
        <begin position="36"/>
        <end position="78"/>
    </location>
</feature>
<reference evidence="9" key="1">
    <citation type="submission" date="2025-08" db="UniProtKB">
        <authorList>
            <consortium name="RefSeq"/>
        </authorList>
    </citation>
    <scope>IDENTIFICATION</scope>
    <source>
        <tissue evidence="9">Whole body</tissue>
    </source>
</reference>
<keyword evidence="3" id="KW-0677">Repeat</keyword>